<accession>A0A968GB24</accession>
<evidence type="ECO:0000256" key="4">
    <source>
        <dbReference type="PIRSR" id="PIRSR000429-1"/>
    </source>
</evidence>
<reference evidence="8" key="1">
    <citation type="submission" date="2020-03" db="EMBL/GenBank/DDBJ databases">
        <title>Spirochaetal bacteria isolated from arthropods constitute a novel genus Entomospira genus novum within the order Spirochaetales.</title>
        <authorList>
            <person name="Grana-Miraglia L."/>
            <person name="Sikutova S."/>
            <person name="Fingerle V."/>
            <person name="Sing A."/>
            <person name="Castillo-Ramirez S."/>
            <person name="Margos G."/>
            <person name="Rudolf I."/>
        </authorList>
    </citation>
    <scope>NUCLEOTIDE SEQUENCE</scope>
    <source>
        <strain evidence="8">BR208</strain>
    </source>
</reference>
<dbReference type="Proteomes" id="UP000752013">
    <property type="component" value="Unassembled WGS sequence"/>
</dbReference>
<dbReference type="InterPro" id="IPR002155">
    <property type="entry name" value="Thiolase"/>
</dbReference>
<dbReference type="FunFam" id="3.40.47.10:FF:000010">
    <property type="entry name" value="Acetyl-CoA acetyltransferase (Thiolase)"/>
    <property type="match status" value="1"/>
</dbReference>
<feature type="active site" description="Acyl-thioester intermediate" evidence="4">
    <location>
        <position position="88"/>
    </location>
</feature>
<keyword evidence="9" id="KW-1185">Reference proteome</keyword>
<sequence>MERVFIVAAKRSGIGSFLGGLSTLSPGQLGASVVKDLLNDAKISADKIEEVIVGNVLSAGQKQGVGRQVAMLAGIPQDVPAWSMNMICGSGLKSAINGAQMIASGMNDLLVVGGTESMSNSPYLAPAIMRKGSKMGDLHLTDSMINDALTDAFHGIHMGITAENIASKYEISREEQDTFAFNSQQKAMKASDAGVFKQEITPIEIKNRKETLIFDQDEYINRKTSVEKLATLRPAFKVDGSVTAGNASGINDGAAFLLLASEKAMKEHNLTPIAEIVGMGSAGVDPLYMGLGPTPAIAKALKQSGIVLSDIDILELNEAFAAQSLGVMKELVRDHGVTQEWLLERTNIHGGAIALGHPVGASGARILVTLTHEMLRGKHKHGLASLCIGGGMGVALIIRRV</sequence>
<feature type="active site" description="Proton acceptor" evidence="4">
    <location>
        <position position="387"/>
    </location>
</feature>
<gene>
    <name evidence="8" type="ORF">HCT46_01035</name>
</gene>
<keyword evidence="2 5" id="KW-0808">Transferase</keyword>
<dbReference type="PIRSF" id="PIRSF000429">
    <property type="entry name" value="Ac-CoA_Ac_transf"/>
    <property type="match status" value="1"/>
</dbReference>
<organism evidence="8 9">
    <name type="scientific">Entomospira nematocerorum</name>
    <dbReference type="NCBI Taxonomy" id="2719987"/>
    <lineage>
        <taxon>Bacteria</taxon>
        <taxon>Pseudomonadati</taxon>
        <taxon>Spirochaetota</taxon>
        <taxon>Spirochaetia</taxon>
        <taxon>Spirochaetales</taxon>
        <taxon>Spirochaetaceae</taxon>
        <taxon>Entomospira</taxon>
    </lineage>
</organism>
<dbReference type="PROSITE" id="PS00737">
    <property type="entry name" value="THIOLASE_2"/>
    <property type="match status" value="1"/>
</dbReference>
<feature type="domain" description="Thiolase N-terminal" evidence="6">
    <location>
        <begin position="4"/>
        <end position="262"/>
    </location>
</feature>
<protein>
    <submittedName>
        <fullName evidence="8">Acetyl-CoA C-acetyltransferase</fullName>
    </submittedName>
</protein>
<evidence type="ECO:0000256" key="5">
    <source>
        <dbReference type="RuleBase" id="RU003557"/>
    </source>
</evidence>
<dbReference type="CDD" id="cd00751">
    <property type="entry name" value="thiolase"/>
    <property type="match status" value="1"/>
</dbReference>
<comment type="caution">
    <text evidence="8">The sequence shown here is derived from an EMBL/GenBank/DDBJ whole genome shotgun (WGS) entry which is preliminary data.</text>
</comment>
<dbReference type="InterPro" id="IPR020617">
    <property type="entry name" value="Thiolase_C"/>
</dbReference>
<dbReference type="InterPro" id="IPR016039">
    <property type="entry name" value="Thiolase-like"/>
</dbReference>
<evidence type="ECO:0000256" key="1">
    <source>
        <dbReference type="ARBA" id="ARBA00010982"/>
    </source>
</evidence>
<comment type="similarity">
    <text evidence="1 5">Belongs to the thiolase-like superfamily. Thiolase family.</text>
</comment>
<dbReference type="Pfam" id="PF02803">
    <property type="entry name" value="Thiolase_C"/>
    <property type="match status" value="1"/>
</dbReference>
<dbReference type="NCBIfam" id="TIGR01930">
    <property type="entry name" value="AcCoA-C-Actrans"/>
    <property type="match status" value="1"/>
</dbReference>
<proteinExistence type="inferred from homology"/>
<dbReference type="AlphaFoldDB" id="A0A968GB24"/>
<evidence type="ECO:0000313" key="8">
    <source>
        <dbReference type="EMBL" id="NIZ46514.1"/>
    </source>
</evidence>
<dbReference type="InterPro" id="IPR020613">
    <property type="entry name" value="Thiolase_CS"/>
</dbReference>
<evidence type="ECO:0000256" key="3">
    <source>
        <dbReference type="ARBA" id="ARBA00023315"/>
    </source>
</evidence>
<dbReference type="EMBL" id="JAATLK010000001">
    <property type="protein sequence ID" value="NIZ46514.1"/>
    <property type="molecule type" value="Genomic_DNA"/>
</dbReference>
<evidence type="ECO:0000313" key="9">
    <source>
        <dbReference type="Proteomes" id="UP000752013"/>
    </source>
</evidence>
<feature type="domain" description="Thiolase C-terminal" evidence="7">
    <location>
        <begin position="270"/>
        <end position="399"/>
    </location>
</feature>
<dbReference type="PROSITE" id="PS00099">
    <property type="entry name" value="THIOLASE_3"/>
    <property type="match status" value="1"/>
</dbReference>
<dbReference type="PANTHER" id="PTHR18919:SF107">
    <property type="entry name" value="ACETYL-COA ACETYLTRANSFERASE, CYTOSOLIC"/>
    <property type="match status" value="1"/>
</dbReference>
<dbReference type="Pfam" id="PF00108">
    <property type="entry name" value="Thiolase_N"/>
    <property type="match status" value="1"/>
</dbReference>
<evidence type="ECO:0000256" key="2">
    <source>
        <dbReference type="ARBA" id="ARBA00022679"/>
    </source>
</evidence>
<dbReference type="InterPro" id="IPR020610">
    <property type="entry name" value="Thiolase_AS"/>
</dbReference>
<dbReference type="RefSeq" id="WP_167702972.1">
    <property type="nucleotide sequence ID" value="NZ_CP118168.1"/>
</dbReference>
<dbReference type="SUPFAM" id="SSF53901">
    <property type="entry name" value="Thiolase-like"/>
    <property type="match status" value="2"/>
</dbReference>
<evidence type="ECO:0000259" key="7">
    <source>
        <dbReference type="Pfam" id="PF02803"/>
    </source>
</evidence>
<dbReference type="PANTHER" id="PTHR18919">
    <property type="entry name" value="ACETYL-COA C-ACYLTRANSFERASE"/>
    <property type="match status" value="1"/>
</dbReference>
<keyword evidence="3 5" id="KW-0012">Acyltransferase</keyword>
<dbReference type="GO" id="GO:0003988">
    <property type="term" value="F:acetyl-CoA C-acyltransferase activity"/>
    <property type="evidence" value="ECO:0007669"/>
    <property type="project" value="UniProtKB-ARBA"/>
</dbReference>
<name>A0A968GB24_9SPIO</name>
<evidence type="ECO:0000259" key="6">
    <source>
        <dbReference type="Pfam" id="PF00108"/>
    </source>
</evidence>
<dbReference type="InterPro" id="IPR020616">
    <property type="entry name" value="Thiolase_N"/>
</dbReference>
<dbReference type="Gene3D" id="3.40.47.10">
    <property type="match status" value="2"/>
</dbReference>
<feature type="active site" description="Proton acceptor" evidence="4">
    <location>
        <position position="357"/>
    </location>
</feature>